<organism evidence="2 3">
    <name type="scientific">Leptonychotes weddellii</name>
    <name type="common">Weddell seal</name>
    <name type="synonym">Otaria weddellii</name>
    <dbReference type="NCBI Taxonomy" id="9713"/>
    <lineage>
        <taxon>Eukaryota</taxon>
        <taxon>Metazoa</taxon>
        <taxon>Chordata</taxon>
        <taxon>Craniata</taxon>
        <taxon>Vertebrata</taxon>
        <taxon>Euteleostomi</taxon>
        <taxon>Mammalia</taxon>
        <taxon>Eutheria</taxon>
        <taxon>Laurasiatheria</taxon>
        <taxon>Carnivora</taxon>
        <taxon>Caniformia</taxon>
        <taxon>Pinnipedia</taxon>
        <taxon>Phocidae</taxon>
        <taxon>Monachinae</taxon>
        <taxon>Lobodontini</taxon>
        <taxon>Leptonychotes</taxon>
    </lineage>
</organism>
<gene>
    <name evidence="3" type="primary">LOC102734480</name>
</gene>
<evidence type="ECO:0000313" key="3">
    <source>
        <dbReference type="RefSeq" id="XP_030884849.1"/>
    </source>
</evidence>
<protein>
    <submittedName>
        <fullName evidence="3">Uncharacterized protein LOC102734480</fullName>
    </submittedName>
</protein>
<dbReference type="GeneID" id="102734480"/>
<dbReference type="Proteomes" id="UP000245341">
    <property type="component" value="Unplaced"/>
</dbReference>
<evidence type="ECO:0000313" key="2">
    <source>
        <dbReference type="Proteomes" id="UP000245341"/>
    </source>
</evidence>
<dbReference type="KEGG" id="lww:102734480"/>
<sequence length="194" mass="21943">MVVNSLGFVLPHISRLGDEEAGNQETPTGADRKAPKKILLSLTKEPRKGEPHKPGSLHSSQISQKKRIKPPPGQPFPQPRLSGEPRLSLSPGYKELSQMAPSCQSSIREDWVITPPPPQSVEILGSLSFHPDPVVMRHNSPNCWAGIRERLLEIQDFHHQQQQQGHLYCGISGDQRMRFFCSLHYLQRHLFVWP</sequence>
<feature type="compositionally biased region" description="Basic and acidic residues" evidence="1">
    <location>
        <begin position="44"/>
        <end position="53"/>
    </location>
</feature>
<keyword evidence="2" id="KW-1185">Reference proteome</keyword>
<dbReference type="RefSeq" id="XP_030884849.1">
    <property type="nucleotide sequence ID" value="XM_031028989.1"/>
</dbReference>
<evidence type="ECO:0000256" key="1">
    <source>
        <dbReference type="SAM" id="MobiDB-lite"/>
    </source>
</evidence>
<feature type="region of interest" description="Disordered" evidence="1">
    <location>
        <begin position="16"/>
        <end position="91"/>
    </location>
</feature>
<name>A0A7F8QUN3_LEPWE</name>
<proteinExistence type="predicted"/>
<accession>A0A7F8QUN3</accession>
<dbReference type="AlphaFoldDB" id="A0A7F8QUN3"/>
<reference evidence="3" key="1">
    <citation type="submission" date="2025-08" db="UniProtKB">
        <authorList>
            <consortium name="RefSeq"/>
        </authorList>
    </citation>
    <scope>IDENTIFICATION</scope>
    <source>
        <tissue evidence="3">Liver</tissue>
    </source>
</reference>